<proteinExistence type="predicted"/>
<sequence length="92" mass="10105">MVRNVNNKVPKFLMYLRQYTRRARIAQSLALLPVADKPASPIANDNQGEACPTDSGLEAEQDRANITKTSTLPNDSTPRVTSFAAVEGSMQR</sequence>
<feature type="non-terminal residue" evidence="2">
    <location>
        <position position="92"/>
    </location>
</feature>
<accession>A0A699U8X3</accession>
<name>A0A699U8X3_TANCI</name>
<evidence type="ECO:0000313" key="2">
    <source>
        <dbReference type="EMBL" id="GFD18917.1"/>
    </source>
</evidence>
<dbReference type="EMBL" id="BKCJ011310713">
    <property type="protein sequence ID" value="GFD18917.1"/>
    <property type="molecule type" value="Genomic_DNA"/>
</dbReference>
<evidence type="ECO:0000256" key="1">
    <source>
        <dbReference type="SAM" id="MobiDB-lite"/>
    </source>
</evidence>
<organism evidence="2">
    <name type="scientific">Tanacetum cinerariifolium</name>
    <name type="common">Dalmatian daisy</name>
    <name type="synonym">Chrysanthemum cinerariifolium</name>
    <dbReference type="NCBI Taxonomy" id="118510"/>
    <lineage>
        <taxon>Eukaryota</taxon>
        <taxon>Viridiplantae</taxon>
        <taxon>Streptophyta</taxon>
        <taxon>Embryophyta</taxon>
        <taxon>Tracheophyta</taxon>
        <taxon>Spermatophyta</taxon>
        <taxon>Magnoliopsida</taxon>
        <taxon>eudicotyledons</taxon>
        <taxon>Gunneridae</taxon>
        <taxon>Pentapetalae</taxon>
        <taxon>asterids</taxon>
        <taxon>campanulids</taxon>
        <taxon>Asterales</taxon>
        <taxon>Asteraceae</taxon>
        <taxon>Asteroideae</taxon>
        <taxon>Anthemideae</taxon>
        <taxon>Anthemidinae</taxon>
        <taxon>Tanacetum</taxon>
    </lineage>
</organism>
<reference evidence="2" key="1">
    <citation type="journal article" date="2019" name="Sci. Rep.">
        <title>Draft genome of Tanacetum cinerariifolium, the natural source of mosquito coil.</title>
        <authorList>
            <person name="Yamashiro T."/>
            <person name="Shiraishi A."/>
            <person name="Satake H."/>
            <person name="Nakayama K."/>
        </authorList>
    </citation>
    <scope>NUCLEOTIDE SEQUENCE</scope>
</reference>
<feature type="region of interest" description="Disordered" evidence="1">
    <location>
        <begin position="38"/>
        <end position="92"/>
    </location>
</feature>
<comment type="caution">
    <text evidence="2">The sequence shown here is derived from an EMBL/GenBank/DDBJ whole genome shotgun (WGS) entry which is preliminary data.</text>
</comment>
<protein>
    <submittedName>
        <fullName evidence="2">Uncharacterized protein</fullName>
    </submittedName>
</protein>
<gene>
    <name evidence="2" type="ORF">Tci_890886</name>
</gene>
<feature type="compositionally biased region" description="Polar residues" evidence="1">
    <location>
        <begin position="66"/>
        <end position="80"/>
    </location>
</feature>
<dbReference type="AlphaFoldDB" id="A0A699U8X3"/>